<dbReference type="Proteomes" id="UP001059041">
    <property type="component" value="Linkage Group LG17"/>
</dbReference>
<dbReference type="EMBL" id="JAFHDT010000017">
    <property type="protein sequence ID" value="KAI7797715.1"/>
    <property type="molecule type" value="Genomic_DNA"/>
</dbReference>
<dbReference type="Pfam" id="PF15874">
    <property type="entry name" value="Il2rg"/>
    <property type="match status" value="1"/>
</dbReference>
<dbReference type="AlphaFoldDB" id="A0A9W7WFZ3"/>
<name>A0A9W7WFZ3_TRIRA</name>
<sequence length="106" mass="12384">MFVIVMLDEGREQLLNLNCWIINFVYCLKAKCGLDLEESVDLMDRDGKLMNLTERAQSTDLVSSVLKERETYIPVRVSREFSCSFIKSNWELSQMNQVIHVLFSRC</sequence>
<comment type="caution">
    <text evidence="1">The sequence shown here is derived from an EMBL/GenBank/DDBJ whole genome shotgun (WGS) entry which is preliminary data.</text>
</comment>
<evidence type="ECO:0000313" key="2">
    <source>
        <dbReference type="Proteomes" id="UP001059041"/>
    </source>
</evidence>
<protein>
    <submittedName>
        <fullName evidence="1">Uncharacterized protein</fullName>
    </submittedName>
</protein>
<dbReference type="PANTHER" id="PTHR33887:SF1">
    <property type="entry name" value="GENE 867-RELATED"/>
    <property type="match status" value="1"/>
</dbReference>
<organism evidence="1 2">
    <name type="scientific">Triplophysa rosa</name>
    <name type="common">Cave loach</name>
    <dbReference type="NCBI Taxonomy" id="992332"/>
    <lineage>
        <taxon>Eukaryota</taxon>
        <taxon>Metazoa</taxon>
        <taxon>Chordata</taxon>
        <taxon>Craniata</taxon>
        <taxon>Vertebrata</taxon>
        <taxon>Euteleostomi</taxon>
        <taxon>Actinopterygii</taxon>
        <taxon>Neopterygii</taxon>
        <taxon>Teleostei</taxon>
        <taxon>Ostariophysi</taxon>
        <taxon>Cypriniformes</taxon>
        <taxon>Nemacheilidae</taxon>
        <taxon>Triplophysa</taxon>
    </lineage>
</organism>
<keyword evidence="2" id="KW-1185">Reference proteome</keyword>
<proteinExistence type="predicted"/>
<accession>A0A9W7WFZ3</accession>
<dbReference type="PANTHER" id="PTHR33887">
    <property type="entry name" value="PB1 DOMAIN-CONTAINING PROTEIN"/>
    <property type="match status" value="1"/>
</dbReference>
<reference evidence="1" key="1">
    <citation type="submission" date="2021-02" db="EMBL/GenBank/DDBJ databases">
        <title>Comparative genomics reveals that relaxation of natural selection precedes convergent phenotypic evolution of cavefish.</title>
        <authorList>
            <person name="Peng Z."/>
        </authorList>
    </citation>
    <scope>NUCLEOTIDE SEQUENCE</scope>
    <source>
        <tissue evidence="1">Muscle</tissue>
    </source>
</reference>
<gene>
    <name evidence="1" type="ORF">IRJ41_019599</name>
</gene>
<dbReference type="InterPro" id="IPR039471">
    <property type="entry name" value="CXorf65-like"/>
</dbReference>
<evidence type="ECO:0000313" key="1">
    <source>
        <dbReference type="EMBL" id="KAI7797715.1"/>
    </source>
</evidence>